<sequence length="41" mass="4492">MIHLLQGKSLANLSSYAIAKWIGLYYTSNSSIGDCFEVIPS</sequence>
<name>S7WHA2_9BACT</name>
<proteinExistence type="predicted"/>
<dbReference type="EMBL" id="ATNM01000156">
    <property type="protein sequence ID" value="EPR66124.1"/>
    <property type="molecule type" value="Genomic_DNA"/>
</dbReference>
<accession>S7WHA2</accession>
<evidence type="ECO:0000313" key="1">
    <source>
        <dbReference type="EMBL" id="EPR66124.1"/>
    </source>
</evidence>
<protein>
    <submittedName>
        <fullName evidence="1">Uncharacterized protein</fullName>
    </submittedName>
</protein>
<dbReference type="AlphaFoldDB" id="S7WHA2"/>
<evidence type="ECO:0000313" key="2">
    <source>
        <dbReference type="Proteomes" id="UP000014974"/>
    </source>
</evidence>
<reference evidence="1 2" key="1">
    <citation type="journal article" date="2013" name="Genome Announc.">
        <title>Draft Genome Sequence of Cyclobacterium qasimii Strain M12-11BT, Isolated from Arctic Marine Sediment.</title>
        <authorList>
            <person name="Shivaji S."/>
            <person name="Ara S."/>
            <person name="Singh A."/>
            <person name="Kumar Pinnaka A."/>
        </authorList>
    </citation>
    <scope>NUCLEOTIDE SEQUENCE [LARGE SCALE GENOMIC DNA]</scope>
    <source>
        <strain evidence="1 2">M12-11B</strain>
    </source>
</reference>
<comment type="caution">
    <text evidence="1">The sequence shown here is derived from an EMBL/GenBank/DDBJ whole genome shotgun (WGS) entry which is preliminary data.</text>
</comment>
<gene>
    <name evidence="1" type="ORF">ADICYQ_4822</name>
</gene>
<dbReference type="Proteomes" id="UP000014974">
    <property type="component" value="Unassembled WGS sequence"/>
</dbReference>
<organism evidence="1 2">
    <name type="scientific">Cyclobacterium qasimii M12-11B</name>
    <dbReference type="NCBI Taxonomy" id="641524"/>
    <lineage>
        <taxon>Bacteria</taxon>
        <taxon>Pseudomonadati</taxon>
        <taxon>Bacteroidota</taxon>
        <taxon>Cytophagia</taxon>
        <taxon>Cytophagales</taxon>
        <taxon>Cyclobacteriaceae</taxon>
        <taxon>Cyclobacterium</taxon>
    </lineage>
</organism>